<sequence length="255" mass="29133">MYSALPTELLHYFLYFSLTAFIGWILESTYRSITEKHFANAGFLSGPFVPIYGFGALIIALIGQSLANLPPVLFWSALILSPTVLEYLAAVILEGYFGLTLWDYRHEFLNLQGRICLKFSVFWAILVLFAHQILEPWAFARIAALGPYMAHFLSGALMMYFIIDTIHSIRAVFNFKVVLEDLQKLLESGGKFITSFDLVSNALGTAEGLKQKLPLELKRLLKPIRAFPVLKDELKKRFTVFPEWIREQLEKRMGK</sequence>
<feature type="transmembrane region" description="Helical" evidence="1">
    <location>
        <begin position="42"/>
        <end position="66"/>
    </location>
</feature>
<protein>
    <submittedName>
        <fullName evidence="2">Phosphohydrolase</fullName>
    </submittedName>
</protein>
<dbReference type="Pfam" id="PF06541">
    <property type="entry name" value="ABC_trans_CmpB"/>
    <property type="match status" value="1"/>
</dbReference>
<gene>
    <name evidence="2" type="ORF">ENS59_05900</name>
</gene>
<evidence type="ECO:0000256" key="1">
    <source>
        <dbReference type="SAM" id="Phobius"/>
    </source>
</evidence>
<proteinExistence type="predicted"/>
<comment type="caution">
    <text evidence="2">The sequence shown here is derived from an EMBL/GenBank/DDBJ whole genome shotgun (WGS) entry which is preliminary data.</text>
</comment>
<dbReference type="GO" id="GO:0016787">
    <property type="term" value="F:hydrolase activity"/>
    <property type="evidence" value="ECO:0007669"/>
    <property type="project" value="UniProtKB-KW"/>
</dbReference>
<feature type="transmembrane region" description="Helical" evidence="1">
    <location>
        <begin position="72"/>
        <end position="94"/>
    </location>
</feature>
<dbReference type="AlphaFoldDB" id="A0A7C3EC64"/>
<feature type="transmembrane region" description="Helical" evidence="1">
    <location>
        <begin position="12"/>
        <end position="30"/>
    </location>
</feature>
<dbReference type="EMBL" id="DSVL01000184">
    <property type="protein sequence ID" value="HFH29030.1"/>
    <property type="molecule type" value="Genomic_DNA"/>
</dbReference>
<organism evidence="2">
    <name type="scientific">Gracilinema caldarium</name>
    <dbReference type="NCBI Taxonomy" id="215591"/>
    <lineage>
        <taxon>Bacteria</taxon>
        <taxon>Pseudomonadati</taxon>
        <taxon>Spirochaetota</taxon>
        <taxon>Spirochaetia</taxon>
        <taxon>Spirochaetales</taxon>
        <taxon>Breznakiellaceae</taxon>
        <taxon>Gracilinema</taxon>
    </lineage>
</organism>
<reference evidence="2" key="1">
    <citation type="journal article" date="2020" name="mSystems">
        <title>Genome- and Community-Level Interaction Insights into Carbon Utilization and Element Cycling Functions of Hydrothermarchaeota in Hydrothermal Sediment.</title>
        <authorList>
            <person name="Zhou Z."/>
            <person name="Liu Y."/>
            <person name="Xu W."/>
            <person name="Pan J."/>
            <person name="Luo Z.H."/>
            <person name="Li M."/>
        </authorList>
    </citation>
    <scope>NUCLEOTIDE SEQUENCE [LARGE SCALE GENOMIC DNA]</scope>
    <source>
        <strain evidence="2">SpSt-503</strain>
    </source>
</reference>
<evidence type="ECO:0000313" key="2">
    <source>
        <dbReference type="EMBL" id="HFH29030.1"/>
    </source>
</evidence>
<name>A0A7C3EC64_9SPIR</name>
<keyword evidence="2" id="KW-0378">Hydrolase</keyword>
<feature type="transmembrane region" description="Helical" evidence="1">
    <location>
        <begin position="140"/>
        <end position="163"/>
    </location>
</feature>
<keyword evidence="1" id="KW-0472">Membrane</keyword>
<dbReference type="InterPro" id="IPR010540">
    <property type="entry name" value="CmpB_TMEM229"/>
</dbReference>
<accession>A0A7C3EC64</accession>
<feature type="transmembrane region" description="Helical" evidence="1">
    <location>
        <begin position="115"/>
        <end position="134"/>
    </location>
</feature>
<keyword evidence="1" id="KW-1133">Transmembrane helix</keyword>
<keyword evidence="1" id="KW-0812">Transmembrane</keyword>